<dbReference type="NCBIfam" id="TIGR04183">
    <property type="entry name" value="Por_Secre_tail"/>
    <property type="match status" value="1"/>
</dbReference>
<dbReference type="EMBL" id="CP042831">
    <property type="protein sequence ID" value="QEE49924.1"/>
    <property type="molecule type" value="Genomic_DNA"/>
</dbReference>
<dbReference type="KEGG" id="fak:FUA48_10135"/>
<proteinExistence type="predicted"/>
<evidence type="ECO:0000256" key="1">
    <source>
        <dbReference type="ARBA" id="ARBA00022729"/>
    </source>
</evidence>
<gene>
    <name evidence="4" type="ORF">FUA48_10135</name>
</gene>
<evidence type="ECO:0000313" key="4">
    <source>
        <dbReference type="EMBL" id="QEE49924.1"/>
    </source>
</evidence>
<dbReference type="OrthoDB" id="5381604at2"/>
<protein>
    <submittedName>
        <fullName evidence="4">T9SS type A sorting domain-containing protein</fullName>
    </submittedName>
</protein>
<evidence type="ECO:0000256" key="2">
    <source>
        <dbReference type="SAM" id="SignalP"/>
    </source>
</evidence>
<feature type="chain" id="PRO_5022960067" evidence="2">
    <location>
        <begin position="28"/>
        <end position="293"/>
    </location>
</feature>
<organism evidence="4 5">
    <name type="scientific">Flavobacterium alkalisoli</name>
    <dbReference type="NCBI Taxonomy" id="2602769"/>
    <lineage>
        <taxon>Bacteria</taxon>
        <taxon>Pseudomonadati</taxon>
        <taxon>Bacteroidota</taxon>
        <taxon>Flavobacteriia</taxon>
        <taxon>Flavobacteriales</taxon>
        <taxon>Flavobacteriaceae</taxon>
        <taxon>Flavobacterium</taxon>
    </lineage>
</organism>
<keyword evidence="1 2" id="KW-0732">Signal</keyword>
<name>A0A5B9FSL7_9FLAO</name>
<dbReference type="InterPro" id="IPR026444">
    <property type="entry name" value="Secre_tail"/>
</dbReference>
<dbReference type="AlphaFoldDB" id="A0A5B9FSL7"/>
<feature type="signal peptide" evidence="2">
    <location>
        <begin position="1"/>
        <end position="27"/>
    </location>
</feature>
<keyword evidence="5" id="KW-1185">Reference proteome</keyword>
<accession>A0A5B9FSL7</accession>
<reference evidence="4 5" key="1">
    <citation type="submission" date="2019-08" db="EMBL/GenBank/DDBJ databases">
        <title>Flavobacterium alkalisoli sp. nov., isolated from rhizosphere soil of Suaeda salsa.</title>
        <authorList>
            <person name="Sun J.-Q."/>
            <person name="Xu L."/>
        </authorList>
    </citation>
    <scope>NUCLEOTIDE SEQUENCE [LARGE SCALE GENOMIC DNA]</scope>
    <source>
        <strain evidence="4 5">XS-5</strain>
    </source>
</reference>
<evidence type="ECO:0000313" key="5">
    <source>
        <dbReference type="Proteomes" id="UP000321222"/>
    </source>
</evidence>
<dbReference type="RefSeq" id="WP_147583423.1">
    <property type="nucleotide sequence ID" value="NZ_CP042831.1"/>
</dbReference>
<sequence length="293" mass="32156">MKQKLLKNGKLYLCGLLLSLPLFKAQAQLEFTVDASANWTGYANIFENNETQDYLWGSPWGLGDIKTVINTGDNTVTLYPNYNVYNTGDDPAYWTNGEYGNKVFEGSTYQESLEWVGQDVTFTGYVSSNTLIEDYTAVAFVKALNPDNNYSLDVYATAELIEGENFTITVPADQLTSGLLVQFGFSVTGLNGNPAHENDNGNIVVTQAQELSTDSFSHNTLTLYPNPVSDVLTVTNSQLVKNITIYNMMGQKVMENAPQQETAAVNVSSLTSGVYIISVSDGEAETTARFIKQ</sequence>
<dbReference type="Pfam" id="PF18962">
    <property type="entry name" value="Por_Secre_tail"/>
    <property type="match status" value="1"/>
</dbReference>
<feature type="domain" description="Secretion system C-terminal sorting" evidence="3">
    <location>
        <begin position="223"/>
        <end position="291"/>
    </location>
</feature>
<dbReference type="Proteomes" id="UP000321222">
    <property type="component" value="Chromosome"/>
</dbReference>
<evidence type="ECO:0000259" key="3">
    <source>
        <dbReference type="Pfam" id="PF18962"/>
    </source>
</evidence>